<reference evidence="3 4" key="1">
    <citation type="submission" date="2020-07" db="EMBL/GenBank/DDBJ databases">
        <title>Sequencing the genomes of 1000 actinobacteria strains.</title>
        <authorList>
            <person name="Klenk H.-P."/>
        </authorList>
    </citation>
    <scope>NUCLEOTIDE SEQUENCE [LARGE SCALE GENOMIC DNA]</scope>
    <source>
        <strain evidence="3 4">DSM 18248</strain>
    </source>
</reference>
<comment type="caution">
    <text evidence="3">The sequence shown here is derived from an EMBL/GenBank/DDBJ whole genome shotgun (WGS) entry which is preliminary data.</text>
</comment>
<dbReference type="Pfam" id="PF13472">
    <property type="entry name" value="Lipase_GDSL_2"/>
    <property type="match status" value="1"/>
</dbReference>
<keyword evidence="1" id="KW-0472">Membrane</keyword>
<organism evidence="3 4">
    <name type="scientific">Nocardioides marinus</name>
    <dbReference type="NCBI Taxonomy" id="374514"/>
    <lineage>
        <taxon>Bacteria</taxon>
        <taxon>Bacillati</taxon>
        <taxon>Actinomycetota</taxon>
        <taxon>Actinomycetes</taxon>
        <taxon>Propionibacteriales</taxon>
        <taxon>Nocardioidaceae</taxon>
        <taxon>Nocardioides</taxon>
    </lineage>
</organism>
<proteinExistence type="predicted"/>
<evidence type="ECO:0000313" key="3">
    <source>
        <dbReference type="EMBL" id="NYI11489.1"/>
    </source>
</evidence>
<keyword evidence="1" id="KW-0812">Transmembrane</keyword>
<dbReference type="Proteomes" id="UP000537326">
    <property type="component" value="Unassembled WGS sequence"/>
</dbReference>
<keyword evidence="4" id="KW-1185">Reference proteome</keyword>
<gene>
    <name evidence="3" type="ORF">BKA05_003004</name>
</gene>
<dbReference type="CDD" id="cd00229">
    <property type="entry name" value="SGNH_hydrolase"/>
    <property type="match status" value="1"/>
</dbReference>
<dbReference type="InterPro" id="IPR036514">
    <property type="entry name" value="SGNH_hydro_sf"/>
</dbReference>
<dbReference type="RefSeq" id="WP_179532175.1">
    <property type="nucleotide sequence ID" value="NZ_BAAAPP010000008.1"/>
</dbReference>
<accession>A0A7Y9YH02</accession>
<evidence type="ECO:0000313" key="4">
    <source>
        <dbReference type="Proteomes" id="UP000537326"/>
    </source>
</evidence>
<feature type="domain" description="SGNH hydrolase-type esterase" evidence="2">
    <location>
        <begin position="59"/>
        <end position="223"/>
    </location>
</feature>
<evidence type="ECO:0000259" key="2">
    <source>
        <dbReference type="Pfam" id="PF13472"/>
    </source>
</evidence>
<dbReference type="EMBL" id="JACBZI010000001">
    <property type="protein sequence ID" value="NYI11489.1"/>
    <property type="molecule type" value="Genomic_DNA"/>
</dbReference>
<dbReference type="SUPFAM" id="SSF52266">
    <property type="entry name" value="SGNH hydrolase"/>
    <property type="match status" value="1"/>
</dbReference>
<dbReference type="Gene3D" id="3.40.50.1110">
    <property type="entry name" value="SGNH hydrolase"/>
    <property type="match status" value="1"/>
</dbReference>
<dbReference type="InterPro" id="IPR013830">
    <property type="entry name" value="SGNH_hydro"/>
</dbReference>
<name>A0A7Y9YH02_9ACTN</name>
<keyword evidence="1" id="KW-1133">Transmembrane helix</keyword>
<dbReference type="AlphaFoldDB" id="A0A7Y9YH02"/>
<protein>
    <submittedName>
        <fullName evidence="3">Lysophospholipase L1-like esterase</fullName>
    </submittedName>
</protein>
<evidence type="ECO:0000256" key="1">
    <source>
        <dbReference type="SAM" id="Phobius"/>
    </source>
</evidence>
<sequence>MSAFRRHRHARRDAIRGLLGLLLVVVLVAGIVWWRGVPEPADPGVDTSMPMTFQPTVAFVGDSYTGGSSMGGVGADGFPQVVCRELDCHPILFAVGGSGWWRKSKERITFGDMLDDICKALPQVVFVAGGANDADGPPAVVDDGMEQFFDKLEKCLPADTEFAITSPFWRDAPIPEVERLADELEAQAEERGWDYKYISTLFAGVEHSYIGEDLTHPDDAGHRYIAENLVPFLAPLIPEPMTLTEIREREESVSRRG</sequence>
<feature type="transmembrane region" description="Helical" evidence="1">
    <location>
        <begin position="14"/>
        <end position="34"/>
    </location>
</feature>